<reference evidence="1 2" key="2">
    <citation type="submission" date="2008-08" db="EMBL/GenBank/DDBJ databases">
        <authorList>
            <person name="Fulton L."/>
            <person name="Clifton S."/>
            <person name="Fulton B."/>
            <person name="Xu J."/>
            <person name="Minx P."/>
            <person name="Pepin K.H."/>
            <person name="Johnson M."/>
            <person name="Thiruvilangam P."/>
            <person name="Bhonagiri V."/>
            <person name="Nash W.E."/>
            <person name="Mardis E.R."/>
            <person name="Wilson R.K."/>
        </authorList>
    </citation>
    <scope>NUCLEOTIDE SEQUENCE [LARGE SCALE GENOMIC DNA]</scope>
    <source>
        <strain evidence="2">DSM 17135 / JCM 12973 / M2</strain>
    </source>
</reference>
<name>B5CV91_PHOPM</name>
<comment type="caution">
    <text evidence="1">The sequence shown here is derived from an EMBL/GenBank/DDBJ whole genome shotgun (WGS) entry which is preliminary data.</text>
</comment>
<dbReference type="HOGENOM" id="CLU_3285140_0_0_10"/>
<protein>
    <submittedName>
        <fullName evidence="1">Uncharacterized protein</fullName>
    </submittedName>
</protein>
<gene>
    <name evidence="1" type="ORF">BACPLE_00620</name>
</gene>
<proteinExistence type="predicted"/>
<accession>B5CV91</accession>
<reference evidence="1 2" key="1">
    <citation type="submission" date="2008-08" db="EMBL/GenBank/DDBJ databases">
        <title>Draft genome sequence of Bacteroides plebeius (DSM 17135).</title>
        <authorList>
            <person name="Sudarsanam P."/>
            <person name="Ley R."/>
            <person name="Guruge J."/>
            <person name="Turnbaugh P.J."/>
            <person name="Mahowald M."/>
            <person name="Liep D."/>
            <person name="Gordon J."/>
        </authorList>
    </citation>
    <scope>NUCLEOTIDE SEQUENCE [LARGE SCALE GENOMIC DNA]</scope>
    <source>
        <strain evidence="2">DSM 17135 / JCM 12973 / M2</strain>
    </source>
</reference>
<dbReference type="EMBL" id="ABQC02000010">
    <property type="protein sequence ID" value="EDY96943.1"/>
    <property type="molecule type" value="Genomic_DNA"/>
</dbReference>
<evidence type="ECO:0000313" key="2">
    <source>
        <dbReference type="Proteomes" id="UP000003452"/>
    </source>
</evidence>
<dbReference type="AlphaFoldDB" id="B5CV91"/>
<evidence type="ECO:0000313" key="1">
    <source>
        <dbReference type="EMBL" id="EDY96943.1"/>
    </source>
</evidence>
<dbReference type="Proteomes" id="UP000003452">
    <property type="component" value="Unassembled WGS sequence"/>
</dbReference>
<organism evidence="1 2">
    <name type="scientific">Phocaeicola plebeius (strain DSM 17135 / JCM 12973 / CCUG 54634 / M2)</name>
    <name type="common">Bacteroides plebeius</name>
    <dbReference type="NCBI Taxonomy" id="484018"/>
    <lineage>
        <taxon>Bacteria</taxon>
        <taxon>Pseudomonadati</taxon>
        <taxon>Bacteroidota</taxon>
        <taxon>Bacteroidia</taxon>
        <taxon>Bacteroidales</taxon>
        <taxon>Bacteroidaceae</taxon>
        <taxon>Phocaeicola</taxon>
    </lineage>
</organism>
<sequence length="40" mass="4905">MVRLSLYKESDFRGINVVFSVKMLKNYYLCHILFTKVRYE</sequence>